<dbReference type="Gene3D" id="3.40.50.300">
    <property type="entry name" value="P-loop containing nucleotide triphosphate hydrolases"/>
    <property type="match status" value="2"/>
</dbReference>
<feature type="coiled-coil region" evidence="2">
    <location>
        <begin position="498"/>
        <end position="581"/>
    </location>
</feature>
<dbReference type="SUPFAM" id="SSF52540">
    <property type="entry name" value="P-loop containing nucleoside triphosphate hydrolases"/>
    <property type="match status" value="2"/>
</dbReference>
<feature type="coiled-coil region" evidence="2">
    <location>
        <begin position="1052"/>
        <end position="1133"/>
    </location>
</feature>
<evidence type="ECO:0000313" key="5">
    <source>
        <dbReference type="EMBL" id="KAJ6223230.1"/>
    </source>
</evidence>
<feature type="coiled-coil region" evidence="2">
    <location>
        <begin position="609"/>
        <end position="661"/>
    </location>
</feature>
<dbReference type="InterPro" id="IPR013783">
    <property type="entry name" value="Ig-like_fold"/>
</dbReference>
<organism evidence="5 6">
    <name type="scientific">Blomia tropicalis</name>
    <name type="common">Mite</name>
    <dbReference type="NCBI Taxonomy" id="40697"/>
    <lineage>
        <taxon>Eukaryota</taxon>
        <taxon>Metazoa</taxon>
        <taxon>Ecdysozoa</taxon>
        <taxon>Arthropoda</taxon>
        <taxon>Chelicerata</taxon>
        <taxon>Arachnida</taxon>
        <taxon>Acari</taxon>
        <taxon>Acariformes</taxon>
        <taxon>Sarcoptiformes</taxon>
        <taxon>Astigmata</taxon>
        <taxon>Glycyphagoidea</taxon>
        <taxon>Echimyopodidae</taxon>
        <taxon>Blomia</taxon>
    </lineage>
</organism>
<evidence type="ECO:0000256" key="1">
    <source>
        <dbReference type="ARBA" id="ARBA00023054"/>
    </source>
</evidence>
<reference evidence="5" key="1">
    <citation type="submission" date="2022-12" db="EMBL/GenBank/DDBJ databases">
        <title>Genome assemblies of Blomia tropicalis.</title>
        <authorList>
            <person name="Cui Y."/>
        </authorList>
    </citation>
    <scope>NUCLEOTIDE SEQUENCE</scope>
    <source>
        <tissue evidence="5">Adult mites</tissue>
    </source>
</reference>
<evidence type="ECO:0000313" key="6">
    <source>
        <dbReference type="Proteomes" id="UP001142055"/>
    </source>
</evidence>
<feature type="domain" description="Ig-like" evidence="4">
    <location>
        <begin position="1675"/>
        <end position="1776"/>
    </location>
</feature>
<dbReference type="Gene3D" id="3.30.70.1620">
    <property type="match status" value="1"/>
</dbReference>
<evidence type="ECO:0000256" key="2">
    <source>
        <dbReference type="SAM" id="Coils"/>
    </source>
</evidence>
<dbReference type="InterPro" id="IPR036179">
    <property type="entry name" value="Ig-like_dom_sf"/>
</dbReference>
<dbReference type="Pfam" id="PF02463">
    <property type="entry name" value="SMC_N"/>
    <property type="match status" value="1"/>
</dbReference>
<dbReference type="Pfam" id="PF06470">
    <property type="entry name" value="SMC_hinge"/>
    <property type="match status" value="1"/>
</dbReference>
<dbReference type="PROSITE" id="PS50835">
    <property type="entry name" value="IG_LIKE"/>
    <property type="match status" value="1"/>
</dbReference>
<comment type="caution">
    <text evidence="5">The sequence shown here is derived from an EMBL/GenBank/DDBJ whole genome shotgun (WGS) entry which is preliminary data.</text>
</comment>
<dbReference type="Proteomes" id="UP001142055">
    <property type="component" value="Chromosome 1"/>
</dbReference>
<keyword evidence="6" id="KW-1185">Reference proteome</keyword>
<dbReference type="Gene3D" id="2.60.40.10">
    <property type="entry name" value="Immunoglobulins"/>
    <property type="match status" value="1"/>
</dbReference>
<accession>A0A9Q0MC78</accession>
<dbReference type="EMBL" id="JAPWDV010000001">
    <property type="protein sequence ID" value="KAJ6223230.1"/>
    <property type="molecule type" value="Genomic_DNA"/>
</dbReference>
<dbReference type="Gene3D" id="3.40.30.10">
    <property type="entry name" value="Glutaredoxin"/>
    <property type="match status" value="2"/>
</dbReference>
<dbReference type="SUPFAM" id="SSF48726">
    <property type="entry name" value="Immunoglobulin"/>
    <property type="match status" value="1"/>
</dbReference>
<dbReference type="SUPFAM" id="SSF75553">
    <property type="entry name" value="Smc hinge domain"/>
    <property type="match status" value="1"/>
</dbReference>
<evidence type="ECO:0000256" key="3">
    <source>
        <dbReference type="SAM" id="MobiDB-lite"/>
    </source>
</evidence>
<dbReference type="Gene3D" id="1.20.1060.20">
    <property type="match status" value="1"/>
</dbReference>
<gene>
    <name evidence="5" type="ORF">RDWZM_001775</name>
</gene>
<dbReference type="InterPro" id="IPR010935">
    <property type="entry name" value="SMC_hinge"/>
</dbReference>
<proteinExistence type="predicted"/>
<dbReference type="GO" id="GO:0005694">
    <property type="term" value="C:chromosome"/>
    <property type="evidence" value="ECO:0007669"/>
    <property type="project" value="InterPro"/>
</dbReference>
<dbReference type="GO" id="GO:0005524">
    <property type="term" value="F:ATP binding"/>
    <property type="evidence" value="ECO:0007669"/>
    <property type="project" value="InterPro"/>
</dbReference>
<feature type="compositionally biased region" description="Basic residues" evidence="3">
    <location>
        <begin position="1798"/>
        <end position="1808"/>
    </location>
</feature>
<dbReference type="InterPro" id="IPR036277">
    <property type="entry name" value="SMC_hinge_sf"/>
</dbReference>
<dbReference type="GO" id="GO:0051276">
    <property type="term" value="P:chromosome organization"/>
    <property type="evidence" value="ECO:0007669"/>
    <property type="project" value="InterPro"/>
</dbReference>
<protein>
    <recommendedName>
        <fullName evidence="4">Ig-like domain-containing protein</fullName>
    </recommendedName>
</protein>
<dbReference type="Gene3D" id="3.90.79.10">
    <property type="entry name" value="Nucleoside Triphosphate Pyrophosphohydrolase"/>
    <property type="match status" value="1"/>
</dbReference>
<dbReference type="InterPro" id="IPR003395">
    <property type="entry name" value="RecF/RecN/SMC_N"/>
</dbReference>
<feature type="coiled-coil region" evidence="2">
    <location>
        <begin position="695"/>
        <end position="750"/>
    </location>
</feature>
<feature type="region of interest" description="Disordered" evidence="3">
    <location>
        <begin position="1774"/>
        <end position="1808"/>
    </location>
</feature>
<feature type="coiled-coil region" evidence="2">
    <location>
        <begin position="950"/>
        <end position="984"/>
    </location>
</feature>
<sequence length="1808" mass="209884">VDSSLALRIAAIRCLFQELGILLVVTKEKHIKPCTLKQISKVHKEMYSDQSNFIKIFEIESILRPKIESLFEWSNWLTPSTIGRSPRYDTLFYLCVIDELEDKLIEIEIVQKGDRQVYWNTLEKLLDGFHQQMFCISPSHLYELTRLTSHPWFKTLKLFAKQRQSCGVERWQPSISLYSNGTISFLPGDQFYPDHVDLLPGKPPRYFDQHTVEDMRIKTVTSRANRIEHYGYWFRLFVSDYVHDDICRGHRPILYNRLPVLRLVDNDDDDDDKRFRSFRNETIIDLSKGINVLVGPNGVGKSNVILGLEFLFTRKYSRLDSKQREEWICNLNPNENQNNLEASVSVIIDNSDRSIPEQGQIITFKRRISAKKDQYFLNDRLIKFDQVIHMWESAGFSPNHSNFIVPQRLITEIALATPEELLEILRNLSGASSFDDRKNKIFENNESTESNMDSINSIIEELEINFQTMNLNSNSIKVYLSNKKIQEYLRNKILIMEHESLKASIDSKNDQKRSIQNRLEQEMAILEELKSQISFNQETLNGWKSNIEKHENEKQTYFAIITETQNQIIKLETNLKEEEKIIFDNSQFKQINESLNVNSVQLTSNKKILNELESKEKLLVNEMDKLKNARNNSYCILNMENKSIEEKRKLIENKLNSVKKVILDNSNSKNYYLEYITRITNEKLNIIKQLEENSEEIVEGRIKILTNEIKNLEKSNVNLHISRKKELVAIQTIETKIIDLESTIVRLENHLNNVSFRAIKDKKIIEKIINSFRTRFENCEGNQVEYDKMIVEGYYGQFIDLIEISDPGMEKAVDVLLKNKIFYYLVESSEVAEAILKEIEKMEEKPDGCINFMALNLIDSQDTIYEEGSEIPLYQVLEYNENLSLSIRSLCKRKIISKDLFNSCAKSNSFNDYASLNGDLYTRWGVYQIASSDKSRLSLYKEWKVKLEEFNSLNQELAVNKLHYEELEKQLENQMSQITINQMEIEKIRKFCEDIPNLKNKLNDINHREKDVTREIEFTNINLMKFNEELAMLESYNCEQEKIDFDGERIKCDELNQQLFGLELDLDKVKKDYNNVKKKVEEAEMTIINLEKQKLILAKFNNNSKNESIEENIKWLKDQIEELTTSLHNTQTQLEASCEQCENAHTNHEEVEQLIRPLQKRLNQNFINISELKTQTVLINNELYQLNDRLEKIKSENDIVLLNDRLLSASSQQLISAVDDCVGIQILANFDNSNKFTELQSLSGGQKTIISAAFIFALQQIDSTPFFVFDEIDANLDETWRKSLSTVHHTLNVHELIDFERKVDRNVKPCQLTSELCTIENNNNNNNEQTAKTFGDVTIVLQSIPRNIVYYGKHNADVLYRFVQKLDHRYSFMTNPVQSITNKMEKKAFEHVNGPKVVAYFPDTTAPAMAEYVQAARQLSPNPPFYLIQDPKIAQKFRLTEPGRIALIQPIERSFSLFESNRKQSTPDEPIIVVTTAEIVSWIEANRGLLLHELDDTNLYDPEIMDPNRYILAAIADRTTPFGLYFHKLLTKTIQNISRENEIRANQTQSNGEPIILDDLEIVWIDLQKYPFATIRLKNITNQSMPITTTDTNNEIYFGVLQFPANKLTTTTTADSMYQWFDISAHLSTVPMGKGDNESIHLRLLRDWILNVTDRLPIDSGNTETDQLNIEVMQQTFTLEPEPITVKAGSSFVLDCRVQYRAGQCQWIKDEMVVDVDQSANYKWANVDQLEDCSLMVTDADPTRDNGEWQCSVTDASMPDGTVVVEPIHSSPVTVSIQSRPVKKTKTNTKKNNNNKNNMKKKSIKSEL</sequence>
<dbReference type="InterPro" id="IPR027417">
    <property type="entry name" value="P-loop_NTPase"/>
</dbReference>
<keyword evidence="1 2" id="KW-0175">Coiled coil</keyword>
<dbReference type="InterPro" id="IPR007110">
    <property type="entry name" value="Ig-like_dom"/>
</dbReference>
<dbReference type="PANTHER" id="PTHR43977">
    <property type="entry name" value="STRUCTURAL MAINTENANCE OF CHROMOSOMES PROTEIN 3"/>
    <property type="match status" value="1"/>
</dbReference>
<name>A0A9Q0MC78_BLOTA</name>
<evidence type="ECO:0000259" key="4">
    <source>
        <dbReference type="PROSITE" id="PS50835"/>
    </source>
</evidence>
<feature type="non-terminal residue" evidence="5">
    <location>
        <position position="1"/>
    </location>
</feature>